<name>A0A1L1YN01_9HEMI</name>
<organism evidence="2">
    <name type="scientific">Chaetosiphella stipae</name>
    <dbReference type="NCBI Taxonomy" id="805124"/>
    <lineage>
        <taxon>Eukaryota</taxon>
        <taxon>Metazoa</taxon>
        <taxon>Ecdysozoa</taxon>
        <taxon>Arthropoda</taxon>
        <taxon>Hexapoda</taxon>
        <taxon>Insecta</taxon>
        <taxon>Pterygota</taxon>
        <taxon>Neoptera</taxon>
        <taxon>Paraneoptera</taxon>
        <taxon>Hemiptera</taxon>
        <taxon>Sternorrhyncha</taxon>
        <taxon>Aphidomorpha</taxon>
        <taxon>Aphidoidea</taxon>
        <taxon>Aphididae</taxon>
        <taxon>Chaetosiphella</taxon>
    </lineage>
</organism>
<evidence type="ECO:0000256" key="1">
    <source>
        <dbReference type="SAM" id="Phobius"/>
    </source>
</evidence>
<keyword evidence="1" id="KW-0812">Transmembrane</keyword>
<accession>A0A1L1YN01</accession>
<feature type="transmembrane region" description="Helical" evidence="1">
    <location>
        <begin position="49"/>
        <end position="73"/>
    </location>
</feature>
<dbReference type="AlphaFoldDB" id="A0A1L1YN01"/>
<evidence type="ECO:0000313" key="2">
    <source>
        <dbReference type="EMBL" id="AKM70206.1"/>
    </source>
</evidence>
<gene>
    <name evidence="2" type="primary">nad6</name>
</gene>
<reference evidence="2" key="1">
    <citation type="submission" date="2015-01" db="EMBL/GenBank/DDBJ databases">
        <title>Mitochondrial genomes reveal the phylogenetics of aphids.</title>
        <authorList>
            <person name="Wang Y."/>
            <person name="Chen J."/>
            <person name="Jiang L.-Y."/>
            <person name="Qiao G.-X."/>
        </authorList>
    </citation>
    <scope>NUCLEOTIDE SEQUENCE</scope>
</reference>
<feature type="transmembrane region" description="Helical" evidence="1">
    <location>
        <begin position="85"/>
        <end position="105"/>
    </location>
</feature>
<feature type="transmembrane region" description="Helical" evidence="1">
    <location>
        <begin position="23"/>
        <end position="43"/>
    </location>
</feature>
<sequence length="164" mass="19890">MIKLILITNLIISMMFMSMKSPLSSNLLILIQSIMLTMMINLINKTSWIAFMLIILYIGGLMIIFLYISSIAFNEINFNKNFMSMFIKMTLIYILMYYLKMYLILENFNYENNYIFEDNFYLLNMFFIPNYYMIYFIIMILFFMLILIIWMLKNNKGPIRQKNK</sequence>
<keyword evidence="1" id="KW-1133">Transmembrane helix</keyword>
<geneLocation type="mitochondrion" evidence="2"/>
<keyword evidence="1" id="KW-0472">Membrane</keyword>
<feature type="transmembrane region" description="Helical" evidence="1">
    <location>
        <begin position="132"/>
        <end position="152"/>
    </location>
</feature>
<dbReference type="EMBL" id="KP722585">
    <property type="protein sequence ID" value="AKM70206.1"/>
    <property type="molecule type" value="Genomic_DNA"/>
</dbReference>
<keyword evidence="2" id="KW-0496">Mitochondrion</keyword>
<protein>
    <submittedName>
        <fullName evidence="2">NADH dehydrogenase subunit 6</fullName>
    </submittedName>
</protein>
<proteinExistence type="predicted"/>